<organism evidence="1">
    <name type="scientific">Tunturiibacter gelidiferens</name>
    <dbReference type="NCBI Taxonomy" id="3069689"/>
    <lineage>
        <taxon>Bacteria</taxon>
        <taxon>Pseudomonadati</taxon>
        <taxon>Acidobacteriota</taxon>
        <taxon>Terriglobia</taxon>
        <taxon>Terriglobales</taxon>
        <taxon>Acidobacteriaceae</taxon>
        <taxon>Tunturiibacter</taxon>
    </lineage>
</organism>
<dbReference type="RefSeq" id="WP_353070702.1">
    <property type="nucleotide sequence ID" value="NZ_CP132937.1"/>
</dbReference>
<dbReference type="AlphaFoldDB" id="A0AAU7YV26"/>
<evidence type="ECO:0000313" key="1">
    <source>
        <dbReference type="EMBL" id="XCB20254.1"/>
    </source>
</evidence>
<name>A0AAU7YV26_9BACT</name>
<keyword evidence="1" id="KW-0614">Plasmid</keyword>
<reference evidence="1" key="2">
    <citation type="journal article" date="2024" name="Environ. Microbiol.">
        <title>Genome analysis and description of Tunturibacter gen. nov. expands the diversity of Terriglobia in tundra soils.</title>
        <authorList>
            <person name="Messyasz A."/>
            <person name="Mannisto M.K."/>
            <person name="Kerkhof L.J."/>
            <person name="Haggblom M.M."/>
        </authorList>
    </citation>
    <scope>NUCLEOTIDE SEQUENCE</scope>
    <source>
        <strain evidence="1">M8UP39</strain>
    </source>
</reference>
<dbReference type="KEGG" id="tgi:RBB81_00070"/>
<dbReference type="EMBL" id="CP132937">
    <property type="protein sequence ID" value="XCB20254.1"/>
    <property type="molecule type" value="Genomic_DNA"/>
</dbReference>
<geneLocation type="plasmid" evidence="1">
    <name>unnamed</name>
</geneLocation>
<sequence length="77" mass="7069">MLVAAPQQAGCIILTISAGPIAIPPTTAGGTALSGVVGLLTTGTELLGIADAGCALCAGLAVMPDVGCAFGSATGGA</sequence>
<accession>A0AAU7YV26</accession>
<reference evidence="1" key="1">
    <citation type="submission" date="2023-08" db="EMBL/GenBank/DDBJ databases">
        <authorList>
            <person name="Messyasz A."/>
            <person name="Mannisto M.K."/>
            <person name="Kerkhof L.J."/>
            <person name="Haggblom M."/>
        </authorList>
    </citation>
    <scope>NUCLEOTIDE SEQUENCE</scope>
    <source>
        <strain evidence="1">M8UP39</strain>
        <plasmid evidence="1">unnamed</plasmid>
    </source>
</reference>
<gene>
    <name evidence="1" type="ORF">RBB81_00070</name>
</gene>
<proteinExistence type="predicted"/>
<protein>
    <submittedName>
        <fullName evidence="1">Uncharacterized protein</fullName>
    </submittedName>
</protein>